<proteinExistence type="predicted"/>
<gene>
    <name evidence="2" type="ORF">FH972_020318</name>
</gene>
<evidence type="ECO:0000313" key="2">
    <source>
        <dbReference type="EMBL" id="KAE8125523.1"/>
    </source>
</evidence>
<keyword evidence="1" id="KW-0812">Transmembrane</keyword>
<keyword evidence="3" id="KW-1185">Reference proteome</keyword>
<dbReference type="PANTHER" id="PTHR37196:SF2">
    <property type="entry name" value="TRANSMEMBRANE PROTEIN"/>
    <property type="match status" value="1"/>
</dbReference>
<sequence length="122" mass="13615">MRCIQFQTPLAPLHLHLKHKHPPRTSQLLWLSTINEPTELILHRPNNLPQMAPRPKALPSFVVLGASSAAKAGGDISVLLPTGAALFFLYFIANFLVPNFISKSFQLDKESEDQKRSDDDSN</sequence>
<dbReference type="PANTHER" id="PTHR37196">
    <property type="entry name" value="TRANSMEMBRANE PROTEIN"/>
    <property type="match status" value="1"/>
</dbReference>
<accession>A0A5N6RWB1</accession>
<reference evidence="2 3" key="1">
    <citation type="submission" date="2019-06" db="EMBL/GenBank/DDBJ databases">
        <title>A chromosomal-level reference genome of Carpinus fangiana (Coryloideae, Betulaceae).</title>
        <authorList>
            <person name="Yang X."/>
            <person name="Wang Z."/>
            <person name="Zhang L."/>
            <person name="Hao G."/>
            <person name="Liu J."/>
            <person name="Yang Y."/>
        </authorList>
    </citation>
    <scope>NUCLEOTIDE SEQUENCE [LARGE SCALE GENOMIC DNA]</scope>
    <source>
        <strain evidence="2">Cfa_2016G</strain>
        <tissue evidence="2">Leaf</tissue>
    </source>
</reference>
<evidence type="ECO:0000313" key="3">
    <source>
        <dbReference type="Proteomes" id="UP000327013"/>
    </source>
</evidence>
<feature type="transmembrane region" description="Helical" evidence="1">
    <location>
        <begin position="76"/>
        <end position="97"/>
    </location>
</feature>
<name>A0A5N6RWB1_9ROSI</name>
<protein>
    <submittedName>
        <fullName evidence="2">Uncharacterized protein</fullName>
    </submittedName>
</protein>
<dbReference type="AlphaFoldDB" id="A0A5N6RWB1"/>
<dbReference type="Proteomes" id="UP000327013">
    <property type="component" value="Chromosome 8"/>
</dbReference>
<evidence type="ECO:0000256" key="1">
    <source>
        <dbReference type="SAM" id="Phobius"/>
    </source>
</evidence>
<keyword evidence="1" id="KW-0472">Membrane</keyword>
<keyword evidence="1" id="KW-1133">Transmembrane helix</keyword>
<dbReference type="OrthoDB" id="1932652at2759"/>
<dbReference type="EMBL" id="CM017328">
    <property type="protein sequence ID" value="KAE8125523.1"/>
    <property type="molecule type" value="Genomic_DNA"/>
</dbReference>
<organism evidence="2 3">
    <name type="scientific">Carpinus fangiana</name>
    <dbReference type="NCBI Taxonomy" id="176857"/>
    <lineage>
        <taxon>Eukaryota</taxon>
        <taxon>Viridiplantae</taxon>
        <taxon>Streptophyta</taxon>
        <taxon>Embryophyta</taxon>
        <taxon>Tracheophyta</taxon>
        <taxon>Spermatophyta</taxon>
        <taxon>Magnoliopsida</taxon>
        <taxon>eudicotyledons</taxon>
        <taxon>Gunneridae</taxon>
        <taxon>Pentapetalae</taxon>
        <taxon>rosids</taxon>
        <taxon>fabids</taxon>
        <taxon>Fagales</taxon>
        <taxon>Betulaceae</taxon>
        <taxon>Carpinus</taxon>
    </lineage>
</organism>